<feature type="region of interest" description="Disordered" evidence="8">
    <location>
        <begin position="352"/>
        <end position="374"/>
    </location>
</feature>
<dbReference type="Proteomes" id="UP001177744">
    <property type="component" value="Unassembled WGS sequence"/>
</dbReference>
<dbReference type="FunFam" id="2.60.40.10:FF:000357">
    <property type="entry name" value="Fc receptor like 1"/>
    <property type="match status" value="1"/>
</dbReference>
<keyword evidence="6" id="KW-0325">Glycoprotein</keyword>
<evidence type="ECO:0000256" key="6">
    <source>
        <dbReference type="ARBA" id="ARBA00023180"/>
    </source>
</evidence>
<keyword evidence="13" id="KW-1185">Reference proteome</keyword>
<evidence type="ECO:0000313" key="12">
    <source>
        <dbReference type="EMBL" id="KAK1329458.1"/>
    </source>
</evidence>
<keyword evidence="3 10" id="KW-0732">Signal</keyword>
<dbReference type="InterPro" id="IPR013783">
    <property type="entry name" value="Ig-like_fold"/>
</dbReference>
<dbReference type="InterPro" id="IPR003598">
    <property type="entry name" value="Ig_sub2"/>
</dbReference>
<proteinExistence type="predicted"/>
<keyword evidence="4 9" id="KW-0472">Membrane</keyword>
<dbReference type="AlphaFoldDB" id="A0AA40LFA7"/>
<dbReference type="InterPro" id="IPR050488">
    <property type="entry name" value="Ig_Fc_receptor"/>
</dbReference>
<dbReference type="GO" id="GO:0006955">
    <property type="term" value="P:immune response"/>
    <property type="evidence" value="ECO:0007669"/>
    <property type="project" value="TreeGrafter"/>
</dbReference>
<comment type="subcellular location">
    <subcellularLocation>
        <location evidence="1">Cell membrane</location>
    </subcellularLocation>
</comment>
<evidence type="ECO:0000256" key="1">
    <source>
        <dbReference type="ARBA" id="ARBA00004236"/>
    </source>
</evidence>
<keyword evidence="7" id="KW-0393">Immunoglobulin domain</keyword>
<evidence type="ECO:0000256" key="8">
    <source>
        <dbReference type="SAM" id="MobiDB-lite"/>
    </source>
</evidence>
<evidence type="ECO:0000256" key="7">
    <source>
        <dbReference type="ARBA" id="ARBA00023319"/>
    </source>
</evidence>
<evidence type="ECO:0000256" key="4">
    <source>
        <dbReference type="ARBA" id="ARBA00023136"/>
    </source>
</evidence>
<dbReference type="CDD" id="cd00096">
    <property type="entry name" value="Ig"/>
    <property type="match status" value="1"/>
</dbReference>
<evidence type="ECO:0000256" key="3">
    <source>
        <dbReference type="ARBA" id="ARBA00022729"/>
    </source>
</evidence>
<evidence type="ECO:0000259" key="11">
    <source>
        <dbReference type="PROSITE" id="PS50835"/>
    </source>
</evidence>
<feature type="signal peptide" evidence="10">
    <location>
        <begin position="1"/>
        <end position="33"/>
    </location>
</feature>
<dbReference type="Pfam" id="PF13895">
    <property type="entry name" value="Ig_2"/>
    <property type="match status" value="1"/>
</dbReference>
<accession>A0AA40LFA7</accession>
<dbReference type="Pfam" id="PF13927">
    <property type="entry name" value="Ig_3"/>
    <property type="match status" value="1"/>
</dbReference>
<feature type="chain" id="PRO_5041321311" description="Ig-like domain-containing protein" evidence="10">
    <location>
        <begin position="34"/>
        <end position="450"/>
    </location>
</feature>
<dbReference type="EMBL" id="JAULJE010000022">
    <property type="protein sequence ID" value="KAK1329458.1"/>
    <property type="molecule type" value="Genomic_DNA"/>
</dbReference>
<feature type="domain" description="Ig-like" evidence="11">
    <location>
        <begin position="33"/>
        <end position="113"/>
    </location>
</feature>
<feature type="domain" description="Ig-like" evidence="11">
    <location>
        <begin position="224"/>
        <end position="311"/>
    </location>
</feature>
<feature type="domain" description="Ig-like" evidence="11">
    <location>
        <begin position="125"/>
        <end position="210"/>
    </location>
</feature>
<organism evidence="12 13">
    <name type="scientific">Cnephaeus nilssonii</name>
    <name type="common">Northern bat</name>
    <name type="synonym">Eptesicus nilssonii</name>
    <dbReference type="NCBI Taxonomy" id="3371016"/>
    <lineage>
        <taxon>Eukaryota</taxon>
        <taxon>Metazoa</taxon>
        <taxon>Chordata</taxon>
        <taxon>Craniata</taxon>
        <taxon>Vertebrata</taxon>
        <taxon>Euteleostomi</taxon>
        <taxon>Mammalia</taxon>
        <taxon>Eutheria</taxon>
        <taxon>Laurasiatheria</taxon>
        <taxon>Chiroptera</taxon>
        <taxon>Yangochiroptera</taxon>
        <taxon>Vespertilionidae</taxon>
        <taxon>Cnephaeus</taxon>
    </lineage>
</organism>
<dbReference type="SMART" id="SM00409">
    <property type="entry name" value="IG"/>
    <property type="match status" value="3"/>
</dbReference>
<evidence type="ECO:0000313" key="13">
    <source>
        <dbReference type="Proteomes" id="UP001177744"/>
    </source>
</evidence>
<keyword evidence="9" id="KW-1133">Transmembrane helix</keyword>
<dbReference type="InterPro" id="IPR036179">
    <property type="entry name" value="Ig-like_dom_sf"/>
</dbReference>
<keyword evidence="2" id="KW-1003">Cell membrane</keyword>
<dbReference type="InterPro" id="IPR003599">
    <property type="entry name" value="Ig_sub"/>
</dbReference>
<keyword evidence="9" id="KW-0812">Transmembrane</keyword>
<name>A0AA40LFA7_CNENI</name>
<dbReference type="GO" id="GO:0007166">
    <property type="term" value="P:cell surface receptor signaling pathway"/>
    <property type="evidence" value="ECO:0007669"/>
    <property type="project" value="TreeGrafter"/>
</dbReference>
<evidence type="ECO:0000256" key="10">
    <source>
        <dbReference type="SAM" id="SignalP"/>
    </source>
</evidence>
<protein>
    <recommendedName>
        <fullName evidence="11">Ig-like domain-containing protein</fullName>
    </recommendedName>
</protein>
<keyword evidence="5" id="KW-1015">Disulfide bond</keyword>
<evidence type="ECO:0000256" key="9">
    <source>
        <dbReference type="SAM" id="Phobius"/>
    </source>
</evidence>
<sequence length="450" mass="49114">MLFLAREHLKLQPRLVLMLLKLLLLLCAQRCEPTVLFLTVSPSQPIEGNSMKLACRTPHPLQKVGVQFCFFKDGSALGLRWTHSPELRIPALTRKDSGSYWCEARAAAPRAVRSGRVRIDVRRIPVHNVSLETQPPGGRVMEGEKLLLLCLATAGTGDITFRWYRGALGSDLGEKTQRSLTAEFEIPAVREGDAETYYCAADNGHGPSLSGLVSVAVRVPVSQPVLTLEAPGAEKAVGEVVELHCEAGRGSPPIRYQFYHEEVPLGNRSAPFGGGASFNLSLTAEHSGNYSCEADNGRGAQRSEVVPLYVTVPVEDGENLPSTILEGLLGSLGLTTVALLFCCWLKRRAGRRSARDPPRSPPSPVPRESTYLNSTAPVQQQPIYENVNVVSGGEVYSLVYYMQQERQSAAVPSLRAQVQDKVSWNSCCSSSRLFLLGSGSHTFKRMATKE</sequence>
<dbReference type="PANTHER" id="PTHR11481">
    <property type="entry name" value="IMMUNOGLOBULIN FC RECEPTOR"/>
    <property type="match status" value="1"/>
</dbReference>
<evidence type="ECO:0000256" key="5">
    <source>
        <dbReference type="ARBA" id="ARBA00023157"/>
    </source>
</evidence>
<gene>
    <name evidence="12" type="ORF">QTO34_011645</name>
</gene>
<feature type="transmembrane region" description="Helical" evidence="9">
    <location>
        <begin position="327"/>
        <end position="345"/>
    </location>
</feature>
<reference evidence="12" key="1">
    <citation type="submission" date="2023-06" db="EMBL/GenBank/DDBJ databases">
        <title>Reference genome for the Northern bat (Eptesicus nilssonii), a most northern bat species.</title>
        <authorList>
            <person name="Laine V.N."/>
            <person name="Pulliainen A.T."/>
            <person name="Lilley T.M."/>
        </authorList>
    </citation>
    <scope>NUCLEOTIDE SEQUENCE</scope>
    <source>
        <strain evidence="12">BLF_Eptnil</strain>
        <tissue evidence="12">Kidney</tissue>
    </source>
</reference>
<comment type="caution">
    <text evidence="12">The sequence shown here is derived from an EMBL/GenBank/DDBJ whole genome shotgun (WGS) entry which is preliminary data.</text>
</comment>
<dbReference type="GO" id="GO:0009897">
    <property type="term" value="C:external side of plasma membrane"/>
    <property type="evidence" value="ECO:0007669"/>
    <property type="project" value="TreeGrafter"/>
</dbReference>
<dbReference type="Gene3D" id="2.60.40.10">
    <property type="entry name" value="Immunoglobulins"/>
    <property type="match status" value="3"/>
</dbReference>
<dbReference type="InterPro" id="IPR007110">
    <property type="entry name" value="Ig-like_dom"/>
</dbReference>
<dbReference type="GO" id="GO:0004888">
    <property type="term" value="F:transmembrane signaling receptor activity"/>
    <property type="evidence" value="ECO:0007669"/>
    <property type="project" value="TreeGrafter"/>
</dbReference>
<evidence type="ECO:0000256" key="2">
    <source>
        <dbReference type="ARBA" id="ARBA00022475"/>
    </source>
</evidence>
<dbReference type="PROSITE" id="PS50835">
    <property type="entry name" value="IG_LIKE"/>
    <property type="match status" value="3"/>
</dbReference>
<dbReference type="SUPFAM" id="SSF48726">
    <property type="entry name" value="Immunoglobulin"/>
    <property type="match status" value="3"/>
</dbReference>
<dbReference type="SMART" id="SM00408">
    <property type="entry name" value="IGc2"/>
    <property type="match status" value="3"/>
</dbReference>
<dbReference type="PANTHER" id="PTHR11481:SF64">
    <property type="entry name" value="FC RECEPTOR-LIKE PROTEIN 4"/>
    <property type="match status" value="1"/>
</dbReference>